<proteinExistence type="inferred from homology"/>
<dbReference type="EMBL" id="CP000527">
    <property type="protein sequence ID" value="ABM27213.1"/>
    <property type="molecule type" value="Genomic_DNA"/>
</dbReference>
<keyword evidence="5" id="KW-0479">Metal-binding</keyword>
<dbReference type="NCBIfam" id="NF011520">
    <property type="entry name" value="PRK14959.1"/>
    <property type="match status" value="1"/>
</dbReference>
<dbReference type="InterPro" id="IPR027417">
    <property type="entry name" value="P-loop_NTPase"/>
</dbReference>
<dbReference type="Pfam" id="PF13177">
    <property type="entry name" value="DNA_pol3_delta2"/>
    <property type="match status" value="1"/>
</dbReference>
<dbReference type="Gene3D" id="3.40.50.300">
    <property type="entry name" value="P-loop containing nucleotide triphosphate hydrolases"/>
    <property type="match status" value="1"/>
</dbReference>
<dbReference type="KEGG" id="dvl:Dvul_0189"/>
<feature type="domain" description="AAA+ ATPase" evidence="13">
    <location>
        <begin position="37"/>
        <end position="179"/>
    </location>
</feature>
<feature type="compositionally biased region" description="Low complexity" evidence="12">
    <location>
        <begin position="379"/>
        <end position="429"/>
    </location>
</feature>
<evidence type="ECO:0000313" key="14">
    <source>
        <dbReference type="EMBL" id="ABM27213.1"/>
    </source>
</evidence>
<dbReference type="Gene3D" id="1.10.8.60">
    <property type="match status" value="1"/>
</dbReference>
<dbReference type="GO" id="GO:0009360">
    <property type="term" value="C:DNA polymerase III complex"/>
    <property type="evidence" value="ECO:0007669"/>
    <property type="project" value="InterPro"/>
</dbReference>
<evidence type="ECO:0000256" key="10">
    <source>
        <dbReference type="ARBA" id="ARBA00049244"/>
    </source>
</evidence>
<keyword evidence="4 11" id="KW-0235">DNA replication</keyword>
<dbReference type="InterPro" id="IPR008921">
    <property type="entry name" value="DNA_pol3_clamp-load_cplx_C"/>
</dbReference>
<keyword evidence="6 11" id="KW-0547">Nucleotide-binding</keyword>
<protein>
    <recommendedName>
        <fullName evidence="11">DNA polymerase III subunit gamma/tau</fullName>
        <ecNumber evidence="11">2.7.7.7</ecNumber>
    </recommendedName>
</protein>
<dbReference type="CDD" id="cd18137">
    <property type="entry name" value="HLD_clamp_pol_III_gamma_tau"/>
    <property type="match status" value="1"/>
</dbReference>
<dbReference type="NCBIfam" id="NF004046">
    <property type="entry name" value="PRK05563.1"/>
    <property type="match status" value="1"/>
</dbReference>
<keyword evidence="9 11" id="KW-0239">DNA-directed DNA polymerase</keyword>
<dbReference type="FunFam" id="3.40.50.300:FF:000014">
    <property type="entry name" value="DNA polymerase III subunit gamma/tau"/>
    <property type="match status" value="1"/>
</dbReference>
<dbReference type="AlphaFoldDB" id="A0A0H3A6X7"/>
<comment type="similarity">
    <text evidence="1 11">Belongs to the DnaX/STICHEL family.</text>
</comment>
<dbReference type="GO" id="GO:0046872">
    <property type="term" value="F:metal ion binding"/>
    <property type="evidence" value="ECO:0007669"/>
    <property type="project" value="UniProtKB-KW"/>
</dbReference>
<dbReference type="HOGENOM" id="CLU_006229_0_7_7"/>
<evidence type="ECO:0000256" key="4">
    <source>
        <dbReference type="ARBA" id="ARBA00022705"/>
    </source>
</evidence>
<dbReference type="SUPFAM" id="SSF52540">
    <property type="entry name" value="P-loop containing nucleoside triphosphate hydrolases"/>
    <property type="match status" value="1"/>
</dbReference>
<evidence type="ECO:0000259" key="13">
    <source>
        <dbReference type="SMART" id="SM00382"/>
    </source>
</evidence>
<name>A0A0H3A6X7_NITV4</name>
<gene>
    <name evidence="11" type="primary">dnaX</name>
    <name evidence="14" type="ordered locus">Dvul_0189</name>
</gene>
<dbReference type="InterPro" id="IPR012763">
    <property type="entry name" value="DNA_pol_III_sug/sutau_N"/>
</dbReference>
<comment type="catalytic activity">
    <reaction evidence="10 11">
        <text>DNA(n) + a 2'-deoxyribonucleoside 5'-triphosphate = DNA(n+1) + diphosphate</text>
        <dbReference type="Rhea" id="RHEA:22508"/>
        <dbReference type="Rhea" id="RHEA-COMP:17339"/>
        <dbReference type="Rhea" id="RHEA-COMP:17340"/>
        <dbReference type="ChEBI" id="CHEBI:33019"/>
        <dbReference type="ChEBI" id="CHEBI:61560"/>
        <dbReference type="ChEBI" id="CHEBI:173112"/>
        <dbReference type="EC" id="2.7.7.7"/>
    </reaction>
</comment>
<evidence type="ECO:0000256" key="3">
    <source>
        <dbReference type="ARBA" id="ARBA00022695"/>
    </source>
</evidence>
<feature type="region of interest" description="Disordered" evidence="12">
    <location>
        <begin position="372"/>
        <end position="496"/>
    </location>
</feature>
<keyword evidence="7" id="KW-0862">Zinc</keyword>
<organism evidence="14 15">
    <name type="scientific">Nitratidesulfovibrio vulgaris (strain DP4)</name>
    <name type="common">Desulfovibrio vulgaris</name>
    <dbReference type="NCBI Taxonomy" id="391774"/>
    <lineage>
        <taxon>Bacteria</taxon>
        <taxon>Pseudomonadati</taxon>
        <taxon>Thermodesulfobacteriota</taxon>
        <taxon>Desulfovibrionia</taxon>
        <taxon>Desulfovibrionales</taxon>
        <taxon>Desulfovibrionaceae</taxon>
        <taxon>Nitratidesulfovibrio</taxon>
    </lineage>
</organism>
<evidence type="ECO:0000313" key="15">
    <source>
        <dbReference type="Proteomes" id="UP000009173"/>
    </source>
</evidence>
<dbReference type="InterPro" id="IPR022754">
    <property type="entry name" value="DNA_pol_III_gamma-3"/>
</dbReference>
<dbReference type="RefSeq" id="WP_011791449.1">
    <property type="nucleotide sequence ID" value="NC_008751.1"/>
</dbReference>
<evidence type="ECO:0000256" key="9">
    <source>
        <dbReference type="ARBA" id="ARBA00022932"/>
    </source>
</evidence>
<dbReference type="InterPro" id="IPR003593">
    <property type="entry name" value="AAA+_ATPase"/>
</dbReference>
<evidence type="ECO:0000256" key="2">
    <source>
        <dbReference type="ARBA" id="ARBA00022679"/>
    </source>
</evidence>
<keyword evidence="2 11" id="KW-0808">Transferase</keyword>
<dbReference type="GO" id="GO:0003677">
    <property type="term" value="F:DNA binding"/>
    <property type="evidence" value="ECO:0007669"/>
    <property type="project" value="InterPro"/>
</dbReference>
<evidence type="ECO:0000256" key="7">
    <source>
        <dbReference type="ARBA" id="ARBA00022833"/>
    </source>
</evidence>
<dbReference type="EC" id="2.7.7.7" evidence="11"/>
<evidence type="ECO:0000256" key="6">
    <source>
        <dbReference type="ARBA" id="ARBA00022741"/>
    </source>
</evidence>
<sequence length="622" mass="66616">MSHASLTARYRPQTFAEVAGQETVKAILSRAAQENRVAPAYLFSGTRGVGKTTIARIFAKALNCATAPTGEPCNTCEQCRKVTQGMHVDVVEIDGASNRGIDDAKRLKEAIGYAPMEGRYKVFIIDEAHMLTREAFNALLKTLEEPPARVTFVLATTEPHKFPVTIVSRCQHFTFTRLSEAGLEAHLTKVLGREGVDYDPAAVRLIARRAAGSVRDSMSLLGQVLALGESRLTIDGARGVLGLAGQELFLRLMEALAAQDCLGVANVVRELLDRGVDMGFFLRELVATWRNLFMLRQAGEAALASLDLPEDEARQWLGWAKRFEPAHIHACWQMTLEGQRRVLTSLEPAMALELLLLNLAMLPRLMPVESLRPSGGGASAPSGSAAEGPASGCAATIPTPGTQGTQGTAPAAGMTPSTAAPATPSDAPSPRVPWDEAPPTPPRSGIPPRPAPRMPEASPATGRPASTSSSAGASPSHSDASDTAEHTPSGPRTWDGFLEFCQGRNGQGGRLATVLRQATPEHGDGVLRLATMSSVQYERLTDAATQTTLAGLVRDYFGDACRVKVHPPTRVRRTEAELRKEAEAHPAVQLLKEEMGACILKCTPLADLRRPEDTTEQGDNKP</sequence>
<keyword evidence="8 11" id="KW-0067">ATP-binding</keyword>
<dbReference type="PANTHER" id="PTHR11669">
    <property type="entry name" value="REPLICATION FACTOR C / DNA POLYMERASE III GAMMA-TAU SUBUNIT"/>
    <property type="match status" value="1"/>
</dbReference>
<dbReference type="SUPFAM" id="SSF48019">
    <property type="entry name" value="post-AAA+ oligomerization domain-like"/>
    <property type="match status" value="1"/>
</dbReference>
<evidence type="ECO:0000256" key="1">
    <source>
        <dbReference type="ARBA" id="ARBA00006360"/>
    </source>
</evidence>
<evidence type="ECO:0000256" key="8">
    <source>
        <dbReference type="ARBA" id="ARBA00022840"/>
    </source>
</evidence>
<accession>A0A0H3A6X7</accession>
<comment type="subunit">
    <text evidence="11">DNA polymerase III contains a core (composed of alpha, epsilon and theta chains) that associates with a tau subunit. This core dimerizes to form the POLIII' complex. PolIII' associates with the gamma complex (composed of gamma, delta, delta', psi and chi chains) and with the beta chain to form the complete DNA polymerase III complex.</text>
</comment>
<evidence type="ECO:0000256" key="12">
    <source>
        <dbReference type="SAM" id="MobiDB-lite"/>
    </source>
</evidence>
<dbReference type="CDD" id="cd00009">
    <property type="entry name" value="AAA"/>
    <property type="match status" value="1"/>
</dbReference>
<dbReference type="GO" id="GO:0006261">
    <property type="term" value="P:DNA-templated DNA replication"/>
    <property type="evidence" value="ECO:0007669"/>
    <property type="project" value="TreeGrafter"/>
</dbReference>
<keyword evidence="3 11" id="KW-0548">Nucleotidyltransferase</keyword>
<dbReference type="GO" id="GO:0005524">
    <property type="term" value="F:ATP binding"/>
    <property type="evidence" value="ECO:0007669"/>
    <property type="project" value="UniProtKB-KW"/>
</dbReference>
<evidence type="ECO:0000256" key="5">
    <source>
        <dbReference type="ARBA" id="ARBA00022723"/>
    </source>
</evidence>
<dbReference type="PANTHER" id="PTHR11669:SF0">
    <property type="entry name" value="PROTEIN STICHEL-LIKE 2"/>
    <property type="match status" value="1"/>
</dbReference>
<feature type="compositionally biased region" description="Low complexity" evidence="12">
    <location>
        <begin position="457"/>
        <end position="478"/>
    </location>
</feature>
<dbReference type="NCBIfam" id="TIGR02397">
    <property type="entry name" value="dnaX_nterm"/>
    <property type="match status" value="1"/>
</dbReference>
<dbReference type="GO" id="GO:0003887">
    <property type="term" value="F:DNA-directed DNA polymerase activity"/>
    <property type="evidence" value="ECO:0007669"/>
    <property type="project" value="UniProtKB-KW"/>
</dbReference>
<dbReference type="InterPro" id="IPR045085">
    <property type="entry name" value="HLD_clamp_pol_III_gamma_tau"/>
</dbReference>
<dbReference type="SMART" id="SM00382">
    <property type="entry name" value="AAA"/>
    <property type="match status" value="1"/>
</dbReference>
<dbReference type="Gene3D" id="1.20.272.10">
    <property type="match status" value="1"/>
</dbReference>
<comment type="function">
    <text evidence="11">DNA polymerase III is a complex, multichain enzyme responsible for most of the replicative synthesis in bacteria. This DNA polymerase also exhibits 3' to 5' exonuclease activity.</text>
</comment>
<dbReference type="InterPro" id="IPR050238">
    <property type="entry name" value="DNA_Rep/Repair_Clamp_Loader"/>
</dbReference>
<dbReference type="Pfam" id="PF22608">
    <property type="entry name" value="DNAX_ATPase_lid"/>
    <property type="match status" value="1"/>
</dbReference>
<reference evidence="15" key="1">
    <citation type="journal article" date="2009" name="Environ. Microbiol.">
        <title>Contribution of mobile genetic elements to Desulfovibrio vulgaris genome plasticity.</title>
        <authorList>
            <person name="Walker C.B."/>
            <person name="Stolyar S."/>
            <person name="Chivian D."/>
            <person name="Pinel N."/>
            <person name="Gabster J.A."/>
            <person name="Dehal P.S."/>
            <person name="He Z."/>
            <person name="Yang Z.K."/>
            <person name="Yen H.C."/>
            <person name="Zhou J."/>
            <person name="Wall J.D."/>
            <person name="Hazen T.C."/>
            <person name="Arkin A.P."/>
            <person name="Stahl D.A."/>
        </authorList>
    </citation>
    <scope>NUCLEOTIDE SEQUENCE [LARGE SCALE GENOMIC DNA]</scope>
    <source>
        <strain evidence="15">DP4</strain>
    </source>
</reference>
<dbReference type="Pfam" id="PF12169">
    <property type="entry name" value="DNA_pol3_gamma3"/>
    <property type="match status" value="1"/>
</dbReference>
<evidence type="ECO:0000256" key="11">
    <source>
        <dbReference type="RuleBase" id="RU364063"/>
    </source>
</evidence>
<feature type="compositionally biased region" description="Pro residues" evidence="12">
    <location>
        <begin position="436"/>
        <end position="453"/>
    </location>
</feature>
<dbReference type="Proteomes" id="UP000009173">
    <property type="component" value="Chromosome"/>
</dbReference>